<proteinExistence type="predicted"/>
<dbReference type="GO" id="GO:0018493">
    <property type="term" value="F:formylmethanofuran dehydrogenase activity"/>
    <property type="evidence" value="ECO:0007669"/>
    <property type="project" value="UniProtKB-EC"/>
</dbReference>
<name>A0ABU0S3J5_9HYPH</name>
<dbReference type="EMBL" id="JAUSZT010000002">
    <property type="protein sequence ID" value="MDQ0995307.1"/>
    <property type="molecule type" value="Genomic_DNA"/>
</dbReference>
<gene>
    <name evidence="1" type="ORF">QFZ34_000484</name>
</gene>
<protein>
    <submittedName>
        <fullName evidence="1">Formylmethanofuran dehydrogenase subunit B</fullName>
        <ecNumber evidence="1">1.2.7.12</ecNumber>
    </submittedName>
</protein>
<evidence type="ECO:0000313" key="1">
    <source>
        <dbReference type="EMBL" id="MDQ0995307.1"/>
    </source>
</evidence>
<dbReference type="Proteomes" id="UP001237780">
    <property type="component" value="Unassembled WGS sequence"/>
</dbReference>
<comment type="caution">
    <text evidence="1">The sequence shown here is derived from an EMBL/GenBank/DDBJ whole genome shotgun (WGS) entry which is preliminary data.</text>
</comment>
<sequence length="362" mass="38829">MSVAWIGSQPVSLMDAVRKASGLLKASRCPVFTIDADVHGTRSAIALAERVGAPYDHPLGQTLSREVALFTDHGGMFTTAGEARNRSDVIVLVGDIPPHHGGLLLDWASTQPRSDKLKKRSWFHIRGSEYSGAPKLAVRAVQVGGDDLSLGNVLAVVRATLQGRQTLSSLTNIDRLLKSLSAARFPVFVFSGASGQMPDLIMLQEMVADLNKKGRAGSVFLPADEAAWGTALTSLWMTGFPPRTGFTDSLPSYDPVRWDIQRMIRDKEPDLHVWMSTRGGQPPSEDTRLSLIALERTAVPVQGTAVTIAVGKAGLDHDGVCYSSRTGTFRAVQAAEPSQLPSLSSVVRQLAVALPGRKALVC</sequence>
<keyword evidence="2" id="KW-1185">Reference proteome</keyword>
<dbReference type="EC" id="1.2.7.12" evidence="1"/>
<reference evidence="1 2" key="1">
    <citation type="submission" date="2023-07" db="EMBL/GenBank/DDBJ databases">
        <title>Comparative genomics of wheat-associated soil bacteria to identify genetic determinants of phenazine resistance.</title>
        <authorList>
            <person name="Mouncey N."/>
        </authorList>
    </citation>
    <scope>NUCLEOTIDE SEQUENCE [LARGE SCALE GENOMIC DNA]</scope>
    <source>
        <strain evidence="1 2">W4I11</strain>
    </source>
</reference>
<keyword evidence="1" id="KW-0560">Oxidoreductase</keyword>
<dbReference type="RefSeq" id="WP_307276363.1">
    <property type="nucleotide sequence ID" value="NZ_JAUSZT010000002.1"/>
</dbReference>
<accession>A0ABU0S3J5</accession>
<evidence type="ECO:0000313" key="2">
    <source>
        <dbReference type="Proteomes" id="UP001237780"/>
    </source>
</evidence>
<organism evidence="1 2">
    <name type="scientific">Phyllobacterium ifriqiyense</name>
    <dbReference type="NCBI Taxonomy" id="314238"/>
    <lineage>
        <taxon>Bacteria</taxon>
        <taxon>Pseudomonadati</taxon>
        <taxon>Pseudomonadota</taxon>
        <taxon>Alphaproteobacteria</taxon>
        <taxon>Hyphomicrobiales</taxon>
        <taxon>Phyllobacteriaceae</taxon>
        <taxon>Phyllobacterium</taxon>
    </lineage>
</organism>